<evidence type="ECO:0000313" key="2">
    <source>
        <dbReference type="Proteomes" id="UP001165060"/>
    </source>
</evidence>
<comment type="caution">
    <text evidence="1">The sequence shown here is derived from an EMBL/GenBank/DDBJ whole genome shotgun (WGS) entry which is preliminary data.</text>
</comment>
<gene>
    <name evidence="1" type="ORF">TeGR_g13276</name>
</gene>
<keyword evidence="2" id="KW-1185">Reference proteome</keyword>
<accession>A0ABQ6M5A8</accession>
<feature type="non-terminal residue" evidence="1">
    <location>
        <position position="1"/>
    </location>
</feature>
<reference evidence="1 2" key="1">
    <citation type="journal article" date="2023" name="Commun. Biol.">
        <title>Genome analysis of Parmales, the sister group of diatoms, reveals the evolutionary specialization of diatoms from phago-mixotrophs to photoautotrophs.</title>
        <authorList>
            <person name="Ban H."/>
            <person name="Sato S."/>
            <person name="Yoshikawa S."/>
            <person name="Yamada K."/>
            <person name="Nakamura Y."/>
            <person name="Ichinomiya M."/>
            <person name="Sato N."/>
            <person name="Blanc-Mathieu R."/>
            <person name="Endo H."/>
            <person name="Kuwata A."/>
            <person name="Ogata H."/>
        </authorList>
    </citation>
    <scope>NUCLEOTIDE SEQUENCE [LARGE SCALE GENOMIC DNA]</scope>
</reference>
<sequence>LLLKSPTPGANGGSVSPLPLNEANLVQHTQAADNHWVCMKCIISVQGNFCSNCGSGQVDLDGLVNDILDDS</sequence>
<proteinExistence type="predicted"/>
<dbReference type="Proteomes" id="UP001165060">
    <property type="component" value="Unassembled WGS sequence"/>
</dbReference>
<evidence type="ECO:0000313" key="1">
    <source>
        <dbReference type="EMBL" id="GMI19686.1"/>
    </source>
</evidence>
<organism evidence="1 2">
    <name type="scientific">Tetraparma gracilis</name>
    <dbReference type="NCBI Taxonomy" id="2962635"/>
    <lineage>
        <taxon>Eukaryota</taxon>
        <taxon>Sar</taxon>
        <taxon>Stramenopiles</taxon>
        <taxon>Ochrophyta</taxon>
        <taxon>Bolidophyceae</taxon>
        <taxon>Parmales</taxon>
        <taxon>Triparmaceae</taxon>
        <taxon>Tetraparma</taxon>
    </lineage>
</organism>
<dbReference type="EMBL" id="BRYB01002451">
    <property type="protein sequence ID" value="GMI19686.1"/>
    <property type="molecule type" value="Genomic_DNA"/>
</dbReference>
<evidence type="ECO:0008006" key="3">
    <source>
        <dbReference type="Google" id="ProtNLM"/>
    </source>
</evidence>
<protein>
    <recommendedName>
        <fullName evidence="3">RanBP2-type domain-containing protein</fullName>
    </recommendedName>
</protein>
<name>A0ABQ6M5A8_9STRA</name>